<dbReference type="Proteomes" id="UP000019116">
    <property type="component" value="Chromosome 7D"/>
</dbReference>
<dbReference type="Gramene" id="TraesWEE_scaffold_012923_01G000200.1">
    <property type="protein sequence ID" value="TraesWEE_scaffold_012923_01G000200.1"/>
    <property type="gene ID" value="TraesWEE_scaffold_012923_01G000200"/>
</dbReference>
<dbReference type="Gramene" id="TraesSYM7D03G04474800.1">
    <property type="protein sequence ID" value="TraesSYM7D03G04474800.1"/>
    <property type="gene ID" value="TraesSYM7D03G04474800"/>
</dbReference>
<dbReference type="Gramene" id="TraesCS7D02G360000.1">
    <property type="protein sequence ID" value="TraesCS7D02G360000.1"/>
    <property type="gene ID" value="TraesCS7D02G360000"/>
</dbReference>
<dbReference type="Gramene" id="TraesNOR7D03G04469890.1">
    <property type="protein sequence ID" value="TraesNOR7D03G04469890.1"/>
    <property type="gene ID" value="TraesNOR7D03G04469890"/>
</dbReference>
<dbReference type="PaxDb" id="4565-Traes_7DS_C69E1D29A.1"/>
<keyword evidence="2" id="KW-1185">Reference proteome</keyword>
<dbReference type="Gramene" id="TraesLDM7D03G04427380.1">
    <property type="protein sequence ID" value="TraesLDM7D03G04427380.1"/>
    <property type="gene ID" value="TraesLDM7D03G04427380"/>
</dbReference>
<dbReference type="Gramene" id="TraesJAG7D03G04404130.1">
    <property type="protein sequence ID" value="TraesJAG7D03G04404130.1"/>
    <property type="gene ID" value="TraesJAG7D03G04404130"/>
</dbReference>
<dbReference type="Gramene" id="TraesLAC7D03G04367930.1">
    <property type="protein sequence ID" value="TraesLAC7D03G04367930.1"/>
    <property type="gene ID" value="TraesLAC7D03G04367930"/>
</dbReference>
<evidence type="ECO:0000313" key="2">
    <source>
        <dbReference type="Proteomes" id="UP000019116"/>
    </source>
</evidence>
<dbReference type="EnsemblPlants" id="TraesCS7D02G360000.1">
    <property type="protein sequence ID" value="TraesCS7D02G360000.1"/>
    <property type="gene ID" value="TraesCS7D02G360000"/>
</dbReference>
<reference evidence="1" key="2">
    <citation type="submission" date="2018-10" db="UniProtKB">
        <authorList>
            <consortium name="EnsemblPlants"/>
        </authorList>
    </citation>
    <scope>IDENTIFICATION</scope>
</reference>
<dbReference type="Gramene" id="TraesCAD_scaffold_022232_01G000200.1">
    <property type="protein sequence ID" value="TraesCAD_scaffold_022232_01G000200.1"/>
    <property type="gene ID" value="TraesCAD_scaffold_022232_01G000200"/>
</dbReference>
<dbReference type="STRING" id="4565.A0A3B6TUL1"/>
<dbReference type="Gramene" id="TraesROB_scaffold_062083_01G000100.1">
    <property type="protein sequence ID" value="TraesROB_scaffold_062083_01G000100.1"/>
    <property type="gene ID" value="TraesROB_scaffold_062083_01G000100"/>
</dbReference>
<dbReference type="Gramene" id="TraesCS7D03G0849200.1">
    <property type="protein sequence ID" value="TraesCS7D03G0849200.1.CDS"/>
    <property type="gene ID" value="TraesCS7D03G0849200"/>
</dbReference>
<dbReference type="OMA" id="DIAGRPW"/>
<dbReference type="AlphaFoldDB" id="A0A3B6TUL1"/>
<dbReference type="Gramene" id="TraesARI7D03G04497550.1">
    <property type="protein sequence ID" value="TraesARI7D03G04497550.1"/>
    <property type="gene ID" value="TraesARI7D03G04497550"/>
</dbReference>
<protein>
    <submittedName>
        <fullName evidence="1">Uncharacterized protein</fullName>
    </submittedName>
</protein>
<reference evidence="1" key="1">
    <citation type="submission" date="2018-08" db="EMBL/GenBank/DDBJ databases">
        <authorList>
            <person name="Rossello M."/>
        </authorList>
    </citation>
    <scope>NUCLEOTIDE SEQUENCE [LARGE SCALE GENOMIC DNA]</scope>
    <source>
        <strain evidence="1">cv. Chinese Spring</strain>
    </source>
</reference>
<dbReference type="Gramene" id="TraesMAC7D03G04413020.1">
    <property type="protein sequence ID" value="TraesMAC7D03G04413020.1"/>
    <property type="gene ID" value="TraesMAC7D03G04413020"/>
</dbReference>
<evidence type="ECO:0000313" key="1">
    <source>
        <dbReference type="EnsemblPlants" id="TraesCS7D02G360000.1"/>
    </source>
</evidence>
<organism evidence="1">
    <name type="scientific">Triticum aestivum</name>
    <name type="common">Wheat</name>
    <dbReference type="NCBI Taxonomy" id="4565"/>
    <lineage>
        <taxon>Eukaryota</taxon>
        <taxon>Viridiplantae</taxon>
        <taxon>Streptophyta</taxon>
        <taxon>Embryophyta</taxon>
        <taxon>Tracheophyta</taxon>
        <taxon>Spermatophyta</taxon>
        <taxon>Magnoliopsida</taxon>
        <taxon>Liliopsida</taxon>
        <taxon>Poales</taxon>
        <taxon>Poaceae</taxon>
        <taxon>BOP clade</taxon>
        <taxon>Pooideae</taxon>
        <taxon>Triticodae</taxon>
        <taxon>Triticeae</taxon>
        <taxon>Triticinae</taxon>
        <taxon>Triticum</taxon>
    </lineage>
</organism>
<sequence>MIRLLIPTDIAGRPWILHVSTLLKATAGRPKTERYKGCGEKKRKSGQHLCPICKDYGHHWHKFKKGNPDDIAAILAVRGPPKKRTKTTKSAQSSIVPCEDDAPSAICFPPSQILEKQIRKKGKVVNLGPGGAKRSRTQPICGEHDVANKKTHVAVNTRSKRRLSL</sequence>
<dbReference type="OrthoDB" id="599761at2759"/>
<accession>A0A3B6TUL1</accession>
<dbReference type="Gramene" id="TraesCLE_scaffold_014715_01G000200.1">
    <property type="protein sequence ID" value="TraesCLE_scaffold_014715_01G000200.1"/>
    <property type="gene ID" value="TraesCLE_scaffold_014715_01G000200"/>
</dbReference>
<dbReference type="Gramene" id="TraesSTA7D03G04415030.1">
    <property type="protein sequence ID" value="TraesSTA7D03G04415030.1"/>
    <property type="gene ID" value="TraesSTA7D03G04415030"/>
</dbReference>
<name>A0A3B6TUL1_WHEAT</name>
<dbReference type="Gramene" id="TraesJUL7D03G04465040.1">
    <property type="protein sequence ID" value="TraesJUL7D03G04465040.1"/>
    <property type="gene ID" value="TraesJUL7D03G04465040"/>
</dbReference>
<proteinExistence type="predicted"/>